<name>A0ABM6VBL6_9ACTN</name>
<evidence type="ECO:0000313" key="3">
    <source>
        <dbReference type="Proteomes" id="UP000245051"/>
    </source>
</evidence>
<dbReference type="Proteomes" id="UP000245051">
    <property type="component" value="Chromosome"/>
</dbReference>
<proteinExistence type="predicted"/>
<sequence length="117" mass="11244">MAGVGAVAVAGAGVWSGPEDGGPTLGTTEIAPPGCGPGASAAEVRGGSPGRPGWEPAARCEKSGAAGACPGIRPGVVPRGREGRRPGTAALPVRSRAYRAPGGGPRAPDRSAAVRNA</sequence>
<gene>
    <name evidence="2" type="ORF">DDQ41_23650</name>
</gene>
<organism evidence="2 3">
    <name type="scientific">Streptomyces spongiicola</name>
    <dbReference type="NCBI Taxonomy" id="1690221"/>
    <lineage>
        <taxon>Bacteria</taxon>
        <taxon>Bacillati</taxon>
        <taxon>Actinomycetota</taxon>
        <taxon>Actinomycetes</taxon>
        <taxon>Kitasatosporales</taxon>
        <taxon>Streptomycetaceae</taxon>
        <taxon>Streptomyces</taxon>
    </lineage>
</organism>
<protein>
    <submittedName>
        <fullName evidence="2">Uncharacterized protein</fullName>
    </submittedName>
</protein>
<reference evidence="2 3" key="1">
    <citation type="submission" date="2018-05" db="EMBL/GenBank/DDBJ databases">
        <title>Complete genome sequence of the Type Strain of Streptomyces spongiicola HNM0071, the producer of staurosporine.</title>
        <authorList>
            <person name="Zhou S."/>
            <person name="Huang X."/>
        </authorList>
    </citation>
    <scope>NUCLEOTIDE SEQUENCE [LARGE SCALE GENOMIC DNA]</scope>
    <source>
        <strain evidence="2 3">HNM0071</strain>
    </source>
</reference>
<evidence type="ECO:0000313" key="2">
    <source>
        <dbReference type="EMBL" id="AWK11405.1"/>
    </source>
</evidence>
<accession>A0ABM6VBL6</accession>
<dbReference type="EMBL" id="CP029254">
    <property type="protein sequence ID" value="AWK11405.1"/>
    <property type="molecule type" value="Genomic_DNA"/>
</dbReference>
<keyword evidence="3" id="KW-1185">Reference proteome</keyword>
<feature type="region of interest" description="Disordered" evidence="1">
    <location>
        <begin position="13"/>
        <end position="117"/>
    </location>
</feature>
<evidence type="ECO:0000256" key="1">
    <source>
        <dbReference type="SAM" id="MobiDB-lite"/>
    </source>
</evidence>